<sequence>MMTEIQGAKDIDGQVFPIEETLTRLQKQNETKGTRPFQVVLIGKNNELMLEGYSEYLNSIGLLTERDFARFSIPNKENIQGYYYSYRGTMTTIRYSTPHMVINSGSKDSLVLYTKPITKYQITMIYQDGSKYLFNYNSASISRGILGFSKSYSNSFNGRFYVSTDYKTGQYELSSPMD</sequence>
<proteinExistence type="predicted"/>
<gene>
    <name evidence="1" type="ORF">OOA_14260</name>
</gene>
<evidence type="ECO:0000313" key="2">
    <source>
        <dbReference type="Proteomes" id="UP000009336"/>
    </source>
</evidence>
<dbReference type="HOGENOM" id="CLU_1271368_0_0_6"/>
<name>K8WKV9_9GAMM</name>
<keyword evidence="2" id="KW-1185">Reference proteome</keyword>
<reference evidence="1 2" key="1">
    <citation type="journal article" date="2012" name="BMC Genomics">
        <title>Comparative genomics of bacteria in the genus Providencia isolated from wild Drosophila melanogaster.</title>
        <authorList>
            <person name="Galac M.R."/>
            <person name="Lazzaro B.P."/>
        </authorList>
    </citation>
    <scope>NUCLEOTIDE SEQUENCE [LARGE SCALE GENOMIC DNA]</scope>
    <source>
        <strain evidence="1 2">DSM 19968</strain>
    </source>
</reference>
<dbReference type="STRING" id="1141662.OOA_14260"/>
<organism evidence="1 2">
    <name type="scientific">Providencia burhodogranariea DSM 19968</name>
    <dbReference type="NCBI Taxonomy" id="1141662"/>
    <lineage>
        <taxon>Bacteria</taxon>
        <taxon>Pseudomonadati</taxon>
        <taxon>Pseudomonadota</taxon>
        <taxon>Gammaproteobacteria</taxon>
        <taxon>Enterobacterales</taxon>
        <taxon>Morganellaceae</taxon>
        <taxon>Providencia</taxon>
    </lineage>
</organism>
<dbReference type="AlphaFoldDB" id="K8WKV9"/>
<protein>
    <submittedName>
        <fullName evidence="1">Uncharacterized protein</fullName>
    </submittedName>
</protein>
<dbReference type="Proteomes" id="UP000009336">
    <property type="component" value="Unassembled WGS sequence"/>
</dbReference>
<accession>K8WKV9</accession>
<dbReference type="EMBL" id="AKKL01000038">
    <property type="protein sequence ID" value="EKT58107.1"/>
    <property type="molecule type" value="Genomic_DNA"/>
</dbReference>
<dbReference type="PATRIC" id="fig|1141662.3.peg.2893"/>
<dbReference type="eggNOG" id="ENOG502ZY41">
    <property type="taxonomic scope" value="Bacteria"/>
</dbReference>
<comment type="caution">
    <text evidence="1">The sequence shown here is derived from an EMBL/GenBank/DDBJ whole genome shotgun (WGS) entry which is preliminary data.</text>
</comment>
<evidence type="ECO:0000313" key="1">
    <source>
        <dbReference type="EMBL" id="EKT58107.1"/>
    </source>
</evidence>